<evidence type="ECO:0000256" key="6">
    <source>
        <dbReference type="ARBA" id="ARBA00022838"/>
    </source>
</evidence>
<dbReference type="GeneID" id="120105906"/>
<keyword evidence="6" id="KW-0995">Kinetochore</keyword>
<dbReference type="PANTHER" id="PTHR15459:SF3">
    <property type="entry name" value="POLYAMINE-MODULATED FACTOR 1"/>
    <property type="match status" value="1"/>
</dbReference>
<dbReference type="Proteomes" id="UP000228380">
    <property type="component" value="Unplaced"/>
</dbReference>
<evidence type="ECO:0000256" key="2">
    <source>
        <dbReference type="ARBA" id="ARBA00004629"/>
    </source>
</evidence>
<keyword evidence="9" id="KW-0137">Centromere</keyword>
<evidence type="ECO:0000256" key="8">
    <source>
        <dbReference type="ARBA" id="ARBA00023306"/>
    </source>
</evidence>
<accession>A0A8B8ZK66</accession>
<protein>
    <submittedName>
        <fullName evidence="12">Uncharacterized protein LOC120105906</fullName>
    </submittedName>
</protein>
<dbReference type="KEGG" id="pda:120105906"/>
<evidence type="ECO:0000256" key="9">
    <source>
        <dbReference type="ARBA" id="ARBA00023328"/>
    </source>
</evidence>
<proteinExistence type="predicted"/>
<evidence type="ECO:0000313" key="11">
    <source>
        <dbReference type="Proteomes" id="UP000228380"/>
    </source>
</evidence>
<evidence type="ECO:0000256" key="1">
    <source>
        <dbReference type="ARBA" id="ARBA00004123"/>
    </source>
</evidence>
<evidence type="ECO:0000313" key="12">
    <source>
        <dbReference type="RefSeq" id="XP_038974600.1"/>
    </source>
</evidence>
<keyword evidence="8" id="KW-0131">Cell cycle</keyword>
<dbReference type="GO" id="GO:0000444">
    <property type="term" value="C:MIS12/MIND type complex"/>
    <property type="evidence" value="ECO:0007669"/>
    <property type="project" value="InterPro"/>
</dbReference>
<keyword evidence="7" id="KW-0539">Nucleus</keyword>
<dbReference type="GO" id="GO:0005634">
    <property type="term" value="C:nucleus"/>
    <property type="evidence" value="ECO:0007669"/>
    <property type="project" value="UniProtKB-SubCell"/>
</dbReference>
<dbReference type="RefSeq" id="XP_038974600.1">
    <property type="nucleotide sequence ID" value="XM_039118672.1"/>
</dbReference>
<dbReference type="Pfam" id="PF03980">
    <property type="entry name" value="Nnf1"/>
    <property type="match status" value="1"/>
</dbReference>
<evidence type="ECO:0000256" key="7">
    <source>
        <dbReference type="ARBA" id="ARBA00023242"/>
    </source>
</evidence>
<dbReference type="OrthoDB" id="506494at2759"/>
<keyword evidence="4" id="KW-0132">Cell division</keyword>
<keyword evidence="11" id="KW-1185">Reference proteome</keyword>
<sequence length="212" mass="24615">MNAFIWAGSHSKRDLVPDAPIRASGVFKIRCWSRSFTPPMAHQTSLPMSSRDLNLKKSFKLGIRSLLTAFSKEDVHKAFSTFTDAERDSLYRMCIQVIKSLHENIEEEFESICHETEVGTTLDMVEQLVEEHHLDILSSDKTNIEDIREKITKAKKDEIQHLTSLLQRAEEQNDNMKARIKSLKERRNFPVTADAVEKLRSWNENYERYTSN</sequence>
<dbReference type="PANTHER" id="PTHR15459">
    <property type="entry name" value="POLYAMINE-MODULATED FACTOR 1"/>
    <property type="match status" value="1"/>
</dbReference>
<gene>
    <name evidence="12" type="primary">LOC120105906</name>
</gene>
<keyword evidence="3" id="KW-0158">Chromosome</keyword>
<evidence type="ECO:0000256" key="3">
    <source>
        <dbReference type="ARBA" id="ARBA00022454"/>
    </source>
</evidence>
<dbReference type="GO" id="GO:0007059">
    <property type="term" value="P:chromosome segregation"/>
    <property type="evidence" value="ECO:0007669"/>
    <property type="project" value="TreeGrafter"/>
</dbReference>
<organism evidence="11 12">
    <name type="scientific">Phoenix dactylifera</name>
    <name type="common">Date palm</name>
    <dbReference type="NCBI Taxonomy" id="42345"/>
    <lineage>
        <taxon>Eukaryota</taxon>
        <taxon>Viridiplantae</taxon>
        <taxon>Streptophyta</taxon>
        <taxon>Embryophyta</taxon>
        <taxon>Tracheophyta</taxon>
        <taxon>Spermatophyta</taxon>
        <taxon>Magnoliopsida</taxon>
        <taxon>Liliopsida</taxon>
        <taxon>Arecaceae</taxon>
        <taxon>Coryphoideae</taxon>
        <taxon>Phoeniceae</taxon>
        <taxon>Phoenix</taxon>
    </lineage>
</organism>
<dbReference type="GO" id="GO:0051301">
    <property type="term" value="P:cell division"/>
    <property type="evidence" value="ECO:0007669"/>
    <property type="project" value="UniProtKB-KW"/>
</dbReference>
<keyword evidence="10" id="KW-0175">Coiled coil</keyword>
<keyword evidence="5" id="KW-0498">Mitosis</keyword>
<reference evidence="12" key="1">
    <citation type="submission" date="2025-08" db="UniProtKB">
        <authorList>
            <consortium name="RefSeq"/>
        </authorList>
    </citation>
    <scope>IDENTIFICATION</scope>
    <source>
        <tissue evidence="12">Young leaves</tissue>
    </source>
</reference>
<evidence type="ECO:0000256" key="10">
    <source>
        <dbReference type="SAM" id="Coils"/>
    </source>
</evidence>
<feature type="coiled-coil region" evidence="10">
    <location>
        <begin position="137"/>
        <end position="186"/>
    </location>
</feature>
<evidence type="ECO:0000256" key="4">
    <source>
        <dbReference type="ARBA" id="ARBA00022618"/>
    </source>
</evidence>
<name>A0A8B8ZK66_PHODC</name>
<dbReference type="AlphaFoldDB" id="A0A8B8ZK66"/>
<dbReference type="InterPro" id="IPR007128">
    <property type="entry name" value="PMF1/Nnf1"/>
</dbReference>
<comment type="subcellular location">
    <subcellularLocation>
        <location evidence="2">Chromosome</location>
        <location evidence="2">Centromere</location>
        <location evidence="2">Kinetochore</location>
    </subcellularLocation>
    <subcellularLocation>
        <location evidence="1">Nucleus</location>
    </subcellularLocation>
</comment>
<evidence type="ECO:0000256" key="5">
    <source>
        <dbReference type="ARBA" id="ARBA00022776"/>
    </source>
</evidence>